<keyword evidence="1" id="KW-1133">Transmembrane helix</keyword>
<evidence type="ECO:0000313" key="2">
    <source>
        <dbReference type="EMBL" id="CAB4631662.1"/>
    </source>
</evidence>
<protein>
    <submittedName>
        <fullName evidence="3">Unannotated protein</fullName>
    </submittedName>
</protein>
<gene>
    <name evidence="2" type="ORF">UFOPK1961_00799</name>
    <name evidence="3" type="ORF">UFOPK3364_00701</name>
</gene>
<keyword evidence="1" id="KW-0812">Transmembrane</keyword>
<reference evidence="3" key="1">
    <citation type="submission" date="2020-05" db="EMBL/GenBank/DDBJ databases">
        <authorList>
            <person name="Chiriac C."/>
            <person name="Salcher M."/>
            <person name="Ghai R."/>
            <person name="Kavagutti S V."/>
        </authorList>
    </citation>
    <scope>NUCLEOTIDE SEQUENCE</scope>
</reference>
<sequence length="326" mass="31372">MKNSLALKIGGFTALVSTSLFGSVTAANAANVDGCGLEPDGGTLENNSGICELTFDSAGTFSWTLPAGIAGLYGVLVGAGGGALFESPDTGYAGAGGSVEYTDLTSGAADDTVAVIVGGGGDTGSSPTDGDDTSVALNSGTPDVASGGAAGGFGVWGYCVSSFRSSWYWGENIGAGTPGADPDGGACIGGEPGIIPDSDGSAPSAFDGFVSELGHGGGVYLNTAHAQGFGDGANVFHDSVGDSVSADEAGAEGAVIFRYTAADANNATDSGSGSGSGSGSRSGLTNSLAFTGNDVPVAAIALTSVAIIAAGIGAVAFGRRRSRASR</sequence>
<evidence type="ECO:0000313" key="3">
    <source>
        <dbReference type="EMBL" id="CAB4870076.1"/>
    </source>
</evidence>
<evidence type="ECO:0000256" key="1">
    <source>
        <dbReference type="SAM" id="Phobius"/>
    </source>
</evidence>
<proteinExistence type="predicted"/>
<accession>A0A6J7DHU2</accession>
<keyword evidence="1" id="KW-0472">Membrane</keyword>
<name>A0A6J7DHU2_9ZZZZ</name>
<dbReference type="EMBL" id="CAEZVJ010000085">
    <property type="protein sequence ID" value="CAB4631662.1"/>
    <property type="molecule type" value="Genomic_DNA"/>
</dbReference>
<dbReference type="AlphaFoldDB" id="A0A6J7DHU2"/>
<organism evidence="3">
    <name type="scientific">freshwater metagenome</name>
    <dbReference type="NCBI Taxonomy" id="449393"/>
    <lineage>
        <taxon>unclassified sequences</taxon>
        <taxon>metagenomes</taxon>
        <taxon>ecological metagenomes</taxon>
    </lineage>
</organism>
<feature type="transmembrane region" description="Helical" evidence="1">
    <location>
        <begin position="295"/>
        <end position="317"/>
    </location>
</feature>
<dbReference type="EMBL" id="CAFBLO010000062">
    <property type="protein sequence ID" value="CAB4870076.1"/>
    <property type="molecule type" value="Genomic_DNA"/>
</dbReference>